<reference evidence="1 2" key="1">
    <citation type="submission" date="2015-03" db="EMBL/GenBank/DDBJ databases">
        <authorList>
            <person name="Hassan Y.I."/>
            <person name="Lepp D."/>
            <person name="Zhou T."/>
        </authorList>
    </citation>
    <scope>NUCLEOTIDE SEQUENCE [LARGE SCALE GENOMIC DNA]</scope>
    <source>
        <strain evidence="1 2">GH2-10</strain>
    </source>
</reference>
<organism evidence="1 2">
    <name type="scientific">Devosia soli</name>
    <dbReference type="NCBI Taxonomy" id="361041"/>
    <lineage>
        <taxon>Bacteria</taxon>
        <taxon>Pseudomonadati</taxon>
        <taxon>Pseudomonadota</taxon>
        <taxon>Alphaproteobacteria</taxon>
        <taxon>Hyphomicrobiales</taxon>
        <taxon>Devosiaceae</taxon>
        <taxon>Devosia</taxon>
    </lineage>
</organism>
<keyword evidence="2" id="KW-1185">Reference proteome</keyword>
<dbReference type="PATRIC" id="fig|361041.3.peg.3220"/>
<dbReference type="RefSeq" id="WP_046144674.1">
    <property type="nucleotide sequence ID" value="NZ_LAJG01000048.1"/>
</dbReference>
<dbReference type="Proteomes" id="UP000033514">
    <property type="component" value="Unassembled WGS sequence"/>
</dbReference>
<protein>
    <submittedName>
        <fullName evidence="1">Uncharacterized protein</fullName>
    </submittedName>
</protein>
<dbReference type="OrthoDB" id="7205828at2"/>
<evidence type="ECO:0000313" key="1">
    <source>
        <dbReference type="EMBL" id="KKB75856.1"/>
    </source>
</evidence>
<proteinExistence type="predicted"/>
<comment type="caution">
    <text evidence="1">The sequence shown here is derived from an EMBL/GenBank/DDBJ whole genome shotgun (WGS) entry which is preliminary data.</text>
</comment>
<gene>
    <name evidence="1" type="ORF">VW35_19025</name>
</gene>
<name>A0A0F5L098_9HYPH</name>
<dbReference type="AlphaFoldDB" id="A0A0F5L098"/>
<evidence type="ECO:0000313" key="2">
    <source>
        <dbReference type="Proteomes" id="UP000033514"/>
    </source>
</evidence>
<accession>A0A0F5L098</accession>
<sequence>MIPHMTALERAFELARSGKFASVTEVKLAVSKEGYLVSQMEGPQLSKQLRALVKANRRPDTDA</sequence>
<dbReference type="EMBL" id="LAJG01000048">
    <property type="protein sequence ID" value="KKB75856.1"/>
    <property type="molecule type" value="Genomic_DNA"/>
</dbReference>